<reference evidence="2 3" key="1">
    <citation type="journal article" date="2014" name="BMC Genomics">
        <title>Genome sequencing of four Aureobasidium pullulans varieties: biotechnological potential, stress tolerance, and description of new species.</title>
        <authorList>
            <person name="Gostin Ar C."/>
            <person name="Ohm R.A."/>
            <person name="Kogej T."/>
            <person name="Sonjak S."/>
            <person name="Turk M."/>
            <person name="Zajc J."/>
            <person name="Zalar P."/>
            <person name="Grube M."/>
            <person name="Sun H."/>
            <person name="Han J."/>
            <person name="Sharma A."/>
            <person name="Chiniquy J."/>
            <person name="Ngan C.Y."/>
            <person name="Lipzen A."/>
            <person name="Barry K."/>
            <person name="Grigoriev I.V."/>
            <person name="Gunde-Cimerman N."/>
        </authorList>
    </citation>
    <scope>NUCLEOTIDE SEQUENCE [LARGE SCALE GENOMIC DNA]</scope>
    <source>
        <strain evidence="2 3">EXF-2481</strain>
    </source>
</reference>
<name>A0A074YUF4_AURSE</name>
<dbReference type="Proteomes" id="UP000030641">
    <property type="component" value="Unassembled WGS sequence"/>
</dbReference>
<dbReference type="GeneID" id="25369108"/>
<proteinExistence type="predicted"/>
<gene>
    <name evidence="2" type="ORF">AUEXF2481DRAFT_568017</name>
</gene>
<evidence type="ECO:0000313" key="2">
    <source>
        <dbReference type="EMBL" id="KEQ90466.1"/>
    </source>
</evidence>
<dbReference type="AlphaFoldDB" id="A0A074YUF4"/>
<evidence type="ECO:0000313" key="3">
    <source>
        <dbReference type="Proteomes" id="UP000030641"/>
    </source>
</evidence>
<protein>
    <submittedName>
        <fullName evidence="2">Uncharacterized protein</fullName>
    </submittedName>
</protein>
<dbReference type="EMBL" id="KL584790">
    <property type="protein sequence ID" value="KEQ90466.1"/>
    <property type="molecule type" value="Genomic_DNA"/>
</dbReference>
<evidence type="ECO:0000256" key="1">
    <source>
        <dbReference type="SAM" id="MobiDB-lite"/>
    </source>
</evidence>
<keyword evidence="3" id="KW-1185">Reference proteome</keyword>
<accession>A0A074YUF4</accession>
<feature type="compositionally biased region" description="Basic and acidic residues" evidence="1">
    <location>
        <begin position="251"/>
        <end position="298"/>
    </location>
</feature>
<organism evidence="2 3">
    <name type="scientific">Aureobasidium subglaciale (strain EXF-2481)</name>
    <name type="common">Aureobasidium pullulans var. subglaciale</name>
    <dbReference type="NCBI Taxonomy" id="1043005"/>
    <lineage>
        <taxon>Eukaryota</taxon>
        <taxon>Fungi</taxon>
        <taxon>Dikarya</taxon>
        <taxon>Ascomycota</taxon>
        <taxon>Pezizomycotina</taxon>
        <taxon>Dothideomycetes</taxon>
        <taxon>Dothideomycetidae</taxon>
        <taxon>Dothideales</taxon>
        <taxon>Saccotheciaceae</taxon>
        <taxon>Aureobasidium</taxon>
    </lineage>
</organism>
<dbReference type="RefSeq" id="XP_013338994.1">
    <property type="nucleotide sequence ID" value="XM_013483540.1"/>
</dbReference>
<feature type="region of interest" description="Disordered" evidence="1">
    <location>
        <begin position="251"/>
        <end position="312"/>
    </location>
</feature>
<sequence>MFKGKNLQSHLRASTPDLIPTLGFMMAAASVSECKVGKVIIGVGALDYHPQYSVTPQSIASFRQKHQTILTQAEEFAVELECCTRDGRLNYEGLEALSVVVQYNSEDLKTFSLSSDCGPFASHLSKLPKEVLSSAFNALQNLSLTKVTLSETALVRCLMTNRRSLKGLKLTGVVISGVWDRVLSYIVNHMFLEQCVMSEGYQIDNAQRRRGLRANFWHVTSVELHGQEEVRVGLSEYLGIQTAAREAERVMRQREEEKEQRQEAEREAKREEERTRQRAKTKDEKKKKRAEEREELRKAPRRSSRLARPQAG</sequence>
<dbReference type="InParanoid" id="A0A074YUF4"/>
<dbReference type="HOGENOM" id="CLU_891333_0_0_1"/>